<reference evidence="1" key="1">
    <citation type="submission" date="2020-04" db="EMBL/GenBank/DDBJ databases">
        <authorList>
            <person name="Alioto T."/>
            <person name="Alioto T."/>
            <person name="Gomez Garrido J."/>
        </authorList>
    </citation>
    <scope>NUCLEOTIDE SEQUENCE</scope>
    <source>
        <strain evidence="1">A484AB</strain>
    </source>
</reference>
<dbReference type="Proteomes" id="UP001152795">
    <property type="component" value="Unassembled WGS sequence"/>
</dbReference>
<dbReference type="PANTHER" id="PTHR31511">
    <property type="entry name" value="PROTEIN CBG23764"/>
    <property type="match status" value="1"/>
</dbReference>
<sequence>MVRGLVSEGGAVDLPMTSETITVMSVNEVEDVVILSAERIVGKIESYWKRDSSFIELLAPLRSDKNGLINIENRDDIECFRWCHVRHLVPKNQKANKITRPDRKFAETLDYKGVSFPVKIDDIPKIEKANKIRITVIMLKGEKMFFPSPKCVLPKLSKWYFRRRISCGKNEDAMKFACKFDTSGYSKDSPFYDATNKKVIWKMKDEAGGVPIREFIGLRSKMYSYEKEDGKGCRRLYLSL</sequence>
<name>A0A6S7HXY5_PARCT</name>
<evidence type="ECO:0000313" key="2">
    <source>
        <dbReference type="Proteomes" id="UP001152795"/>
    </source>
</evidence>
<evidence type="ECO:0000313" key="1">
    <source>
        <dbReference type="EMBL" id="CAB4011225.1"/>
    </source>
</evidence>
<protein>
    <submittedName>
        <fullName evidence="1">Uncharacterized protein</fullName>
    </submittedName>
</protein>
<organism evidence="1 2">
    <name type="scientific">Paramuricea clavata</name>
    <name type="common">Red gorgonian</name>
    <name type="synonym">Violescent sea-whip</name>
    <dbReference type="NCBI Taxonomy" id="317549"/>
    <lineage>
        <taxon>Eukaryota</taxon>
        <taxon>Metazoa</taxon>
        <taxon>Cnidaria</taxon>
        <taxon>Anthozoa</taxon>
        <taxon>Octocorallia</taxon>
        <taxon>Malacalcyonacea</taxon>
        <taxon>Plexauridae</taxon>
        <taxon>Paramuricea</taxon>
    </lineage>
</organism>
<dbReference type="PANTHER" id="PTHR31511:SF12">
    <property type="entry name" value="RHO TERMINATION FACTOR N-TERMINAL DOMAIN-CONTAINING PROTEIN"/>
    <property type="match status" value="1"/>
</dbReference>
<dbReference type="EMBL" id="CACRXK020007074">
    <property type="protein sequence ID" value="CAB4011225.1"/>
    <property type="molecule type" value="Genomic_DNA"/>
</dbReference>
<accession>A0A6S7HXY5</accession>
<comment type="caution">
    <text evidence="1">The sequence shown here is derived from an EMBL/GenBank/DDBJ whole genome shotgun (WGS) entry which is preliminary data.</text>
</comment>
<dbReference type="AlphaFoldDB" id="A0A6S7HXY5"/>
<proteinExistence type="predicted"/>
<keyword evidence="2" id="KW-1185">Reference proteome</keyword>
<gene>
    <name evidence="1" type="ORF">PACLA_8A030775</name>
</gene>
<dbReference type="OrthoDB" id="6618820at2759"/>